<evidence type="ECO:0000256" key="1">
    <source>
        <dbReference type="ARBA" id="ARBA00004651"/>
    </source>
</evidence>
<feature type="transmembrane region" description="Helical" evidence="8">
    <location>
        <begin position="106"/>
        <end position="125"/>
    </location>
</feature>
<dbReference type="AlphaFoldDB" id="A0A7K3WT10"/>
<dbReference type="GO" id="GO:0005886">
    <property type="term" value="C:plasma membrane"/>
    <property type="evidence" value="ECO:0007669"/>
    <property type="project" value="UniProtKB-SubCell"/>
</dbReference>
<feature type="transmembrane region" description="Helical" evidence="8">
    <location>
        <begin position="7"/>
        <end position="25"/>
    </location>
</feature>
<sequence>MKISNKAILFFILIVACVFRFYDFAHIPFTHDEFSALFRTRFSSFHELIERGVRPDGHPAGVQVFLYFWSKIVGWNTWLIKLPFAVAGVLSILLMYRIATLWYNETVGIISAAFLAVMQIMVMYAQIARPYISGHFFVLLMVFFWSLMILKPDKTFLRNSILFVLSAALCAYNHHFSLLMAAIVGFTGLFLIQRKYLGWYILSGVAIFALYIPHLSILFSQLEIGGIESWLAKPTPSFFPLYLGYLFNYSVLMYGLVGAIMAGGFFTIKKADFSLKKFLLFLTFFILPALIGYFYSVYSSAVLQYSVLIFSTPFILFLLFGHISNQKPVVNAVLTLIILAIGGYALIYKREHYRVFYDSPYEKIIDDAQKVNSQFPGTPILIHSHHAITDYYLDENTFSIPFTWLDSLPTTAQLILFLDSASKVSNTFYYGHLSENDSKTIPIIRDYFPEIKWQSNYFNASTYLFSKGEKMKTKNVVLDFETAETKNWSNFDLNYVVETDILNESHAYKVDSTIEWSVSFHENLSFFSPQKNDFIDIALSGYFEKSPKETLVVATLKNDETTVYWGASGFHDFLTSDIFPQQVKAHLTIKLSDVQGIEKQTALTVFLWNKGESQFLIDDFEIARRAGNRVLYGLGEQIE</sequence>
<evidence type="ECO:0000256" key="6">
    <source>
        <dbReference type="ARBA" id="ARBA00022989"/>
    </source>
</evidence>
<evidence type="ECO:0000256" key="3">
    <source>
        <dbReference type="ARBA" id="ARBA00022676"/>
    </source>
</evidence>
<dbReference type="InterPro" id="IPR050297">
    <property type="entry name" value="LipidA_mod_glycosyltrf_83"/>
</dbReference>
<evidence type="ECO:0000256" key="7">
    <source>
        <dbReference type="ARBA" id="ARBA00023136"/>
    </source>
</evidence>
<dbReference type="GO" id="GO:0016763">
    <property type="term" value="F:pentosyltransferase activity"/>
    <property type="evidence" value="ECO:0007669"/>
    <property type="project" value="TreeGrafter"/>
</dbReference>
<feature type="transmembrane region" description="Helical" evidence="8">
    <location>
        <begin position="241"/>
        <end position="266"/>
    </location>
</feature>
<feature type="transmembrane region" description="Helical" evidence="8">
    <location>
        <begin position="131"/>
        <end position="150"/>
    </location>
</feature>
<accession>A0A7K3WT10</accession>
<dbReference type="PANTHER" id="PTHR33908">
    <property type="entry name" value="MANNOSYLTRANSFERASE YKCB-RELATED"/>
    <property type="match status" value="1"/>
</dbReference>
<keyword evidence="7 8" id="KW-0472">Membrane</keyword>
<feature type="domain" description="Glycosyltransferase RgtA/B/C/D-like" evidence="9">
    <location>
        <begin position="58"/>
        <end position="215"/>
    </location>
</feature>
<reference evidence="10 11" key="1">
    <citation type="submission" date="2020-02" db="EMBL/GenBank/DDBJ databases">
        <title>Out from the shadows clarifying the taxonomy of the family Cryomorphaceae and related taxa by utilizing the GTDB taxonomic framework.</title>
        <authorList>
            <person name="Bowman J.P."/>
        </authorList>
    </citation>
    <scope>NUCLEOTIDE SEQUENCE [LARGE SCALE GENOMIC DNA]</scope>
    <source>
        <strain evidence="10 11">QSSC 1-22</strain>
    </source>
</reference>
<dbReference type="PROSITE" id="PS51257">
    <property type="entry name" value="PROKAR_LIPOPROTEIN"/>
    <property type="match status" value="1"/>
</dbReference>
<feature type="transmembrane region" description="Helical" evidence="8">
    <location>
        <begin position="198"/>
        <end position="220"/>
    </location>
</feature>
<comment type="subcellular location">
    <subcellularLocation>
        <location evidence="1">Cell membrane</location>
        <topology evidence="1">Multi-pass membrane protein</topology>
    </subcellularLocation>
</comment>
<keyword evidence="5 8" id="KW-0812">Transmembrane</keyword>
<evidence type="ECO:0000256" key="2">
    <source>
        <dbReference type="ARBA" id="ARBA00022475"/>
    </source>
</evidence>
<name>A0A7K3WT10_9FLAO</name>
<dbReference type="InterPro" id="IPR038731">
    <property type="entry name" value="RgtA/B/C-like"/>
</dbReference>
<feature type="transmembrane region" description="Helical" evidence="8">
    <location>
        <begin position="278"/>
        <end position="295"/>
    </location>
</feature>
<evidence type="ECO:0000313" key="11">
    <source>
        <dbReference type="Proteomes" id="UP000486602"/>
    </source>
</evidence>
<comment type="caution">
    <text evidence="10">The sequence shown here is derived from an EMBL/GenBank/DDBJ whole genome shotgun (WGS) entry which is preliminary data.</text>
</comment>
<feature type="transmembrane region" description="Helical" evidence="8">
    <location>
        <begin position="78"/>
        <end position="99"/>
    </location>
</feature>
<gene>
    <name evidence="10" type="ORF">G3O08_15105</name>
</gene>
<keyword evidence="3" id="KW-0328">Glycosyltransferase</keyword>
<dbReference type="Proteomes" id="UP000486602">
    <property type="component" value="Unassembled WGS sequence"/>
</dbReference>
<dbReference type="EMBL" id="JAAGVY010000034">
    <property type="protein sequence ID" value="NEN24829.1"/>
    <property type="molecule type" value="Genomic_DNA"/>
</dbReference>
<protein>
    <submittedName>
        <fullName evidence="10">Glycosyltransferase family 39 protein</fullName>
    </submittedName>
</protein>
<evidence type="ECO:0000313" key="10">
    <source>
        <dbReference type="EMBL" id="NEN24829.1"/>
    </source>
</evidence>
<dbReference type="RefSeq" id="WP_163286224.1">
    <property type="nucleotide sequence ID" value="NZ_JAAGVY010000034.1"/>
</dbReference>
<keyword evidence="4 10" id="KW-0808">Transferase</keyword>
<organism evidence="10 11">
    <name type="scientific">Cryomorpha ignava</name>
    <dbReference type="NCBI Taxonomy" id="101383"/>
    <lineage>
        <taxon>Bacteria</taxon>
        <taxon>Pseudomonadati</taxon>
        <taxon>Bacteroidota</taxon>
        <taxon>Flavobacteriia</taxon>
        <taxon>Flavobacteriales</taxon>
        <taxon>Cryomorphaceae</taxon>
        <taxon>Cryomorpha</taxon>
    </lineage>
</organism>
<evidence type="ECO:0000256" key="4">
    <source>
        <dbReference type="ARBA" id="ARBA00022679"/>
    </source>
</evidence>
<dbReference type="Pfam" id="PF13231">
    <property type="entry name" value="PMT_2"/>
    <property type="match status" value="1"/>
</dbReference>
<keyword evidence="11" id="KW-1185">Reference proteome</keyword>
<keyword evidence="6 8" id="KW-1133">Transmembrane helix</keyword>
<dbReference type="PANTHER" id="PTHR33908:SF11">
    <property type="entry name" value="MEMBRANE PROTEIN"/>
    <property type="match status" value="1"/>
</dbReference>
<dbReference type="GO" id="GO:0009103">
    <property type="term" value="P:lipopolysaccharide biosynthetic process"/>
    <property type="evidence" value="ECO:0007669"/>
    <property type="project" value="UniProtKB-ARBA"/>
</dbReference>
<keyword evidence="2" id="KW-1003">Cell membrane</keyword>
<feature type="transmembrane region" description="Helical" evidence="8">
    <location>
        <begin position="302"/>
        <end position="323"/>
    </location>
</feature>
<feature type="transmembrane region" description="Helical" evidence="8">
    <location>
        <begin position="329"/>
        <end position="347"/>
    </location>
</feature>
<evidence type="ECO:0000256" key="8">
    <source>
        <dbReference type="SAM" id="Phobius"/>
    </source>
</evidence>
<proteinExistence type="predicted"/>
<evidence type="ECO:0000256" key="5">
    <source>
        <dbReference type="ARBA" id="ARBA00022692"/>
    </source>
</evidence>
<evidence type="ECO:0000259" key="9">
    <source>
        <dbReference type="Pfam" id="PF13231"/>
    </source>
</evidence>
<feature type="transmembrane region" description="Helical" evidence="8">
    <location>
        <begin position="162"/>
        <end position="192"/>
    </location>
</feature>